<dbReference type="PANTHER" id="PTHR30097:SF15">
    <property type="entry name" value="CATION EFFLUX SYSTEM PROTEIN CUSB"/>
    <property type="match status" value="1"/>
</dbReference>
<dbReference type="GO" id="GO:0046686">
    <property type="term" value="P:response to cadmium ion"/>
    <property type="evidence" value="ECO:0007669"/>
    <property type="project" value="UniProtKB-KW"/>
</dbReference>
<dbReference type="GO" id="GO:0022857">
    <property type="term" value="F:transmembrane transporter activity"/>
    <property type="evidence" value="ECO:0007669"/>
    <property type="project" value="InterPro"/>
</dbReference>
<dbReference type="InterPro" id="IPR058647">
    <property type="entry name" value="BSH_CzcB-like"/>
</dbReference>
<dbReference type="Proteomes" id="UP000324797">
    <property type="component" value="Unassembled WGS sequence"/>
</dbReference>
<dbReference type="Gene3D" id="2.40.50.100">
    <property type="match status" value="1"/>
</dbReference>
<keyword evidence="3" id="KW-0862">Zinc</keyword>
<accession>A0A5S4YED0</accession>
<name>A0A5S4YED0_9BRAD</name>
<dbReference type="FunFam" id="2.40.420.20:FF:000006">
    <property type="entry name" value="RND family efflux transporter MFP subunit"/>
    <property type="match status" value="1"/>
</dbReference>
<keyword evidence="2" id="KW-0813">Transport</keyword>
<dbReference type="AlphaFoldDB" id="A0A5S4YED0"/>
<dbReference type="NCBIfam" id="TIGR01730">
    <property type="entry name" value="RND_mfp"/>
    <property type="match status" value="1"/>
</dbReference>
<comment type="function">
    <text evidence="5">CzcA and CzcB together would act in zinc efflux nearly as effectively as the complete czc efflux system (CzcABC). The CzcB protein is thought to funnel zinc cations to the CzcA transport protein.</text>
</comment>
<dbReference type="GO" id="GO:0015679">
    <property type="term" value="P:plasma membrane copper ion transport"/>
    <property type="evidence" value="ECO:0007669"/>
    <property type="project" value="TreeGrafter"/>
</dbReference>
<dbReference type="SUPFAM" id="SSF111369">
    <property type="entry name" value="HlyD-like secretion proteins"/>
    <property type="match status" value="1"/>
</dbReference>
<dbReference type="GO" id="GO:0016020">
    <property type="term" value="C:membrane"/>
    <property type="evidence" value="ECO:0007669"/>
    <property type="project" value="InterPro"/>
</dbReference>
<feature type="domain" description="Multidrug resistance protein MdtA-like C-terminal permuted SH3" evidence="7">
    <location>
        <begin position="349"/>
        <end position="403"/>
    </location>
</feature>
<evidence type="ECO:0000256" key="2">
    <source>
        <dbReference type="ARBA" id="ARBA00022448"/>
    </source>
</evidence>
<dbReference type="GO" id="GO:0046914">
    <property type="term" value="F:transition metal ion binding"/>
    <property type="evidence" value="ECO:0007669"/>
    <property type="project" value="TreeGrafter"/>
</dbReference>
<dbReference type="InterPro" id="IPR006143">
    <property type="entry name" value="RND_pump_MFP"/>
</dbReference>
<dbReference type="Pfam" id="PF25954">
    <property type="entry name" value="Beta-barrel_RND_2"/>
    <property type="match status" value="1"/>
</dbReference>
<dbReference type="Gene3D" id="1.10.287.470">
    <property type="entry name" value="Helix hairpin bin"/>
    <property type="match status" value="1"/>
</dbReference>
<evidence type="ECO:0000256" key="1">
    <source>
        <dbReference type="ARBA" id="ARBA00009477"/>
    </source>
</evidence>
<keyword evidence="4" id="KW-0105">Cadmium resistance</keyword>
<dbReference type="FunFam" id="2.40.30.170:FF:000010">
    <property type="entry name" value="Efflux RND transporter periplasmic adaptor subunit"/>
    <property type="match status" value="1"/>
</dbReference>
<dbReference type="Gene3D" id="2.40.420.20">
    <property type="match status" value="1"/>
</dbReference>
<evidence type="ECO:0000259" key="7">
    <source>
        <dbReference type="Pfam" id="PF25967"/>
    </source>
</evidence>
<comment type="similarity">
    <text evidence="1">Belongs to the membrane fusion protein (MFP) (TC 8.A.1) family.</text>
</comment>
<dbReference type="PANTHER" id="PTHR30097">
    <property type="entry name" value="CATION EFFLUX SYSTEM PROTEIN CUSB"/>
    <property type="match status" value="1"/>
</dbReference>
<dbReference type="InterPro" id="IPR051909">
    <property type="entry name" value="MFP_Cation_Efflux"/>
</dbReference>
<evidence type="ECO:0000256" key="4">
    <source>
        <dbReference type="ARBA" id="ARBA00043263"/>
    </source>
</evidence>
<dbReference type="GO" id="GO:0030288">
    <property type="term" value="C:outer membrane-bounded periplasmic space"/>
    <property type="evidence" value="ECO:0007669"/>
    <property type="project" value="TreeGrafter"/>
</dbReference>
<comment type="caution">
    <text evidence="9">The sequence shown here is derived from an EMBL/GenBank/DDBJ whole genome shotgun (WGS) entry which is preliminary data.</text>
</comment>
<dbReference type="InterPro" id="IPR058792">
    <property type="entry name" value="Beta-barrel_RND_2"/>
</dbReference>
<dbReference type="EMBL" id="VSTH01000124">
    <property type="protein sequence ID" value="TYO62761.1"/>
    <property type="molecule type" value="Genomic_DNA"/>
</dbReference>
<protein>
    <submittedName>
        <fullName evidence="9">Efflux RND transporter periplasmic adaptor subunit</fullName>
    </submittedName>
</protein>
<organism evidence="9 10">
    <name type="scientific">Bradyrhizobium hipponense</name>
    <dbReference type="NCBI Taxonomy" id="2605638"/>
    <lineage>
        <taxon>Bacteria</taxon>
        <taxon>Pseudomonadati</taxon>
        <taxon>Pseudomonadota</taxon>
        <taxon>Alphaproteobacteria</taxon>
        <taxon>Hyphomicrobiales</taxon>
        <taxon>Nitrobacteraceae</taxon>
        <taxon>Bradyrhizobium</taxon>
    </lineage>
</organism>
<evidence type="ECO:0000259" key="8">
    <source>
        <dbReference type="Pfam" id="PF25973"/>
    </source>
</evidence>
<sequence>MAVENTKRLQVFTKQRMIVSVVLLALAGAGAYGFLYAGTKQKSHSEISSQSRRNAQNFTPTPSEWATLTIEPVKAKTFRAEYVTEGKVAVDEDRSTPVFSPYAGRVTKLLAKPGESLKQGQPLFTIEAADTVQAQNDFITAMTSQNKAKSAVDLADIQFKRAKDLYEGHAIPLKDYQQAEVTQIQAQNDVRSSATALEAARNKLRILGFTDETIKTFQDKGAINPEVTIYSPIAGTVVQRKIGPGQYVNSGASDPVFVIGDLSTVWLTAFVRESDAASVCIGQDITVDVMALPGRPLTAKVNYVATAIDPSTRRLLVRATIDNKDGLLKPEMFANVTIYSAGDRAAPAVPKQALIYEADQVRIWVAREDKSVELRQIKIGLINGNLVEVTSNLKPGEQIITKGSLFIDRAASGS</sequence>
<dbReference type="RefSeq" id="WP_148743411.1">
    <property type="nucleotide sequence ID" value="NZ_VSTH01000124.1"/>
</dbReference>
<evidence type="ECO:0000256" key="5">
    <source>
        <dbReference type="ARBA" id="ARBA00058766"/>
    </source>
</evidence>
<evidence type="ECO:0000259" key="6">
    <source>
        <dbReference type="Pfam" id="PF25954"/>
    </source>
</evidence>
<reference evidence="9 10" key="1">
    <citation type="submission" date="2019-08" db="EMBL/GenBank/DDBJ databases">
        <title>Bradyrhizobium hipponensis sp. nov., a rhizobium isolated from a Lupinus angustifolius root nodule in Tunisia.</title>
        <authorList>
            <person name="Off K."/>
            <person name="Rejili M."/>
            <person name="Mars M."/>
            <person name="Brachmann A."/>
            <person name="Marin M."/>
        </authorList>
    </citation>
    <scope>NUCLEOTIDE SEQUENCE [LARGE SCALE GENOMIC DNA]</scope>
    <source>
        <strain evidence="10">aSej3</strain>
    </source>
</reference>
<keyword evidence="10" id="KW-1185">Reference proteome</keyword>
<dbReference type="Pfam" id="PF25967">
    <property type="entry name" value="RND-MFP_C"/>
    <property type="match status" value="1"/>
</dbReference>
<gene>
    <name evidence="9" type="ORF">FXV83_31150</name>
</gene>
<dbReference type="Pfam" id="PF25973">
    <property type="entry name" value="BSH_CzcB"/>
    <property type="match status" value="1"/>
</dbReference>
<dbReference type="Gene3D" id="2.40.30.170">
    <property type="match status" value="1"/>
</dbReference>
<proteinExistence type="inferred from homology"/>
<dbReference type="GO" id="GO:0060003">
    <property type="term" value="P:copper ion export"/>
    <property type="evidence" value="ECO:0007669"/>
    <property type="project" value="TreeGrafter"/>
</dbReference>
<feature type="domain" description="CzcB-like barrel-sandwich hybrid" evidence="8">
    <location>
        <begin position="97"/>
        <end position="261"/>
    </location>
</feature>
<evidence type="ECO:0000313" key="9">
    <source>
        <dbReference type="EMBL" id="TYO62761.1"/>
    </source>
</evidence>
<dbReference type="InterPro" id="IPR058627">
    <property type="entry name" value="MdtA-like_C"/>
</dbReference>
<feature type="domain" description="CusB-like beta-barrel" evidence="6">
    <location>
        <begin position="264"/>
        <end position="340"/>
    </location>
</feature>
<evidence type="ECO:0000256" key="3">
    <source>
        <dbReference type="ARBA" id="ARBA00022833"/>
    </source>
</evidence>
<evidence type="ECO:0000313" key="10">
    <source>
        <dbReference type="Proteomes" id="UP000324797"/>
    </source>
</evidence>